<gene>
    <name evidence="7" type="ORF">O6P43_010889</name>
</gene>
<dbReference type="Gene3D" id="3.40.1090.10">
    <property type="entry name" value="Cytosolic phospholipase A2 catalytic domain"/>
    <property type="match status" value="1"/>
</dbReference>
<reference evidence="7" key="1">
    <citation type="journal article" date="2023" name="Science">
        <title>Elucidation of the pathway for biosynthesis of saponin adjuvants from the soapbark tree.</title>
        <authorList>
            <person name="Reed J."/>
            <person name="Orme A."/>
            <person name="El-Demerdash A."/>
            <person name="Owen C."/>
            <person name="Martin L.B.B."/>
            <person name="Misra R.C."/>
            <person name="Kikuchi S."/>
            <person name="Rejzek M."/>
            <person name="Martin A.C."/>
            <person name="Harkess A."/>
            <person name="Leebens-Mack J."/>
            <person name="Louveau T."/>
            <person name="Stephenson M.J."/>
            <person name="Osbourn A."/>
        </authorList>
    </citation>
    <scope>NUCLEOTIDE SEQUENCE</scope>
    <source>
        <strain evidence="7">S10</strain>
    </source>
</reference>
<feature type="domain" description="PNPLA" evidence="6">
    <location>
        <begin position="1"/>
        <end position="183"/>
    </location>
</feature>
<dbReference type="AlphaFoldDB" id="A0AAD7VEQ3"/>
<dbReference type="KEGG" id="qsa:O6P43_010889"/>
<sequence>MTALLTTPSRDGRPCSAKEINKFYREEGPKIFSKEAEIMNSVVKPLMKSFDPLPGGSFMSKMIELPKSWLLKAGVWALAKAFAPVYDNSPFHQKIAQLFGGIHLADTLTNVVIPAYDMKTLHPIIFSTEQAKKNRSKIQLADVIMSTAAAPFYFPPHDFVADGKRYFLVDGGLAANNPTLVAIREAAKMIENHSNTNSILPENCKFLVLSLGTGSAKLFGHEVGYGGTLDWFNLEKGLPPLIDILMRASDDMVDMYTSLILGKYNSKHNFLRIQDYTLDPCQSMLNDASEGNIDMLEKIVKDLLNRSVSVVNLETGLQEIPLDRRPSHNRSIPTNREAITCFAGRLSEERRRRYNSDAE</sequence>
<dbReference type="GO" id="GO:0004620">
    <property type="term" value="F:phospholipase activity"/>
    <property type="evidence" value="ECO:0007669"/>
    <property type="project" value="TreeGrafter"/>
</dbReference>
<evidence type="ECO:0000256" key="1">
    <source>
        <dbReference type="ARBA" id="ARBA00010240"/>
    </source>
</evidence>
<dbReference type="PANTHER" id="PTHR32176">
    <property type="entry name" value="XYLOSE ISOMERASE"/>
    <property type="match status" value="1"/>
</dbReference>
<dbReference type="Proteomes" id="UP001163823">
    <property type="component" value="Chromosome 4"/>
</dbReference>
<comment type="caution">
    <text evidence="4">Lacks conserved residue(s) required for the propagation of feature annotation.</text>
</comment>
<keyword evidence="8" id="KW-1185">Reference proteome</keyword>
<keyword evidence="5" id="KW-0378">Hydrolase</keyword>
<comment type="similarity">
    <text evidence="1 5">Belongs to the patatin family.</text>
</comment>
<organism evidence="7 8">
    <name type="scientific">Quillaja saponaria</name>
    <name type="common">Soap bark tree</name>
    <dbReference type="NCBI Taxonomy" id="32244"/>
    <lineage>
        <taxon>Eukaryota</taxon>
        <taxon>Viridiplantae</taxon>
        <taxon>Streptophyta</taxon>
        <taxon>Embryophyta</taxon>
        <taxon>Tracheophyta</taxon>
        <taxon>Spermatophyta</taxon>
        <taxon>Magnoliopsida</taxon>
        <taxon>eudicotyledons</taxon>
        <taxon>Gunneridae</taxon>
        <taxon>Pentapetalae</taxon>
        <taxon>rosids</taxon>
        <taxon>fabids</taxon>
        <taxon>Fabales</taxon>
        <taxon>Quillajaceae</taxon>
        <taxon>Quillaja</taxon>
    </lineage>
</organism>
<name>A0AAD7VEQ3_QUISA</name>
<evidence type="ECO:0000313" key="8">
    <source>
        <dbReference type="Proteomes" id="UP001163823"/>
    </source>
</evidence>
<evidence type="ECO:0000256" key="2">
    <source>
        <dbReference type="ARBA" id="ARBA00022963"/>
    </source>
</evidence>
<evidence type="ECO:0000313" key="7">
    <source>
        <dbReference type="EMBL" id="KAJ7973102.1"/>
    </source>
</evidence>
<dbReference type="InterPro" id="IPR002641">
    <property type="entry name" value="PNPLA_dom"/>
</dbReference>
<comment type="domain">
    <text evidence="5">The nitrogen atoms of the two glycine residues in the GGXR motif define the oxyanion hole, and stabilize the oxyanion that forms during the nucleophilic attack by the catalytic serine during substrate cleavage.</text>
</comment>
<feature type="short sequence motif" description="DGA/G" evidence="4">
    <location>
        <begin position="170"/>
        <end position="172"/>
    </location>
</feature>
<protein>
    <recommendedName>
        <fullName evidence="5">Patatin</fullName>
        <ecNumber evidence="5">3.1.1.-</ecNumber>
    </recommendedName>
</protein>
<dbReference type="PROSITE" id="PS51635">
    <property type="entry name" value="PNPLA"/>
    <property type="match status" value="1"/>
</dbReference>
<dbReference type="PANTHER" id="PTHR32176:SF109">
    <property type="entry name" value="PATATIN-LIKE PROTEIN 2"/>
    <property type="match status" value="1"/>
</dbReference>
<dbReference type="GO" id="GO:0016042">
    <property type="term" value="P:lipid catabolic process"/>
    <property type="evidence" value="ECO:0007669"/>
    <property type="project" value="UniProtKB-KW"/>
</dbReference>
<evidence type="ECO:0000256" key="3">
    <source>
        <dbReference type="ARBA" id="ARBA00023098"/>
    </source>
</evidence>
<comment type="function">
    <text evidence="5">Lipolytic acyl hydrolase (LAH).</text>
</comment>
<accession>A0AAD7VEQ3</accession>
<dbReference type="SUPFAM" id="SSF52151">
    <property type="entry name" value="FabD/lysophospholipase-like"/>
    <property type="match status" value="1"/>
</dbReference>
<keyword evidence="3 5" id="KW-0443">Lipid metabolism</keyword>
<dbReference type="EMBL" id="JARAOO010000004">
    <property type="protein sequence ID" value="KAJ7973102.1"/>
    <property type="molecule type" value="Genomic_DNA"/>
</dbReference>
<dbReference type="EC" id="3.1.1.-" evidence="5"/>
<proteinExistence type="inferred from homology"/>
<dbReference type="InterPro" id="IPR016035">
    <property type="entry name" value="Acyl_Trfase/lysoPLipase"/>
</dbReference>
<keyword evidence="2 5" id="KW-0442">Lipid degradation</keyword>
<dbReference type="GO" id="GO:0047372">
    <property type="term" value="F:monoacylglycerol lipase activity"/>
    <property type="evidence" value="ECO:0007669"/>
    <property type="project" value="TreeGrafter"/>
</dbReference>
<evidence type="ECO:0000256" key="5">
    <source>
        <dbReference type="RuleBase" id="RU361262"/>
    </source>
</evidence>
<evidence type="ECO:0000259" key="6">
    <source>
        <dbReference type="PROSITE" id="PS51635"/>
    </source>
</evidence>
<comment type="caution">
    <text evidence="7">The sequence shown here is derived from an EMBL/GenBank/DDBJ whole genome shotgun (WGS) entry which is preliminary data.</text>
</comment>
<evidence type="ECO:0000256" key="4">
    <source>
        <dbReference type="PROSITE-ProRule" id="PRU01161"/>
    </source>
</evidence>
<dbReference type="Pfam" id="PF01734">
    <property type="entry name" value="Patatin"/>
    <property type="match status" value="1"/>
</dbReference>